<evidence type="ECO:0000256" key="1">
    <source>
        <dbReference type="SAM" id="Phobius"/>
    </source>
</evidence>
<comment type="caution">
    <text evidence="2">The sequence shown here is derived from an EMBL/GenBank/DDBJ whole genome shotgun (WGS) entry which is preliminary data.</text>
</comment>
<sequence>MPRFLATVLRTCFVVVVVFNVVGAVGNLVTGQPTTGYIANLAFALSVYNLARPGDPHWARA</sequence>
<proteinExistence type="predicted"/>
<name>A0A7W7SZQ4_9PSEU</name>
<evidence type="ECO:0000313" key="3">
    <source>
        <dbReference type="Proteomes" id="UP000542674"/>
    </source>
</evidence>
<keyword evidence="3" id="KW-1185">Reference proteome</keyword>
<keyword evidence="1" id="KW-1133">Transmembrane helix</keyword>
<dbReference type="RefSeq" id="WP_184666551.1">
    <property type="nucleotide sequence ID" value="NZ_BAABAI010000034.1"/>
</dbReference>
<reference evidence="2 3" key="1">
    <citation type="submission" date="2020-08" db="EMBL/GenBank/DDBJ databases">
        <title>Sequencing the genomes of 1000 actinobacteria strains.</title>
        <authorList>
            <person name="Klenk H.-P."/>
        </authorList>
    </citation>
    <scope>NUCLEOTIDE SEQUENCE [LARGE SCALE GENOMIC DNA]</scope>
    <source>
        <strain evidence="2 3">DSM 45084</strain>
    </source>
</reference>
<dbReference type="EMBL" id="JACHJS010000001">
    <property type="protein sequence ID" value="MBB4963805.1"/>
    <property type="molecule type" value="Genomic_DNA"/>
</dbReference>
<keyword evidence="1" id="KW-0472">Membrane</keyword>
<organism evidence="2 3">
    <name type="scientific">Saccharothrix violaceirubra</name>
    <dbReference type="NCBI Taxonomy" id="413306"/>
    <lineage>
        <taxon>Bacteria</taxon>
        <taxon>Bacillati</taxon>
        <taxon>Actinomycetota</taxon>
        <taxon>Actinomycetes</taxon>
        <taxon>Pseudonocardiales</taxon>
        <taxon>Pseudonocardiaceae</taxon>
        <taxon>Saccharothrix</taxon>
    </lineage>
</organism>
<dbReference type="Proteomes" id="UP000542674">
    <property type="component" value="Unassembled WGS sequence"/>
</dbReference>
<keyword evidence="1" id="KW-0812">Transmembrane</keyword>
<gene>
    <name evidence="2" type="ORF">F4559_001164</name>
</gene>
<evidence type="ECO:0000313" key="2">
    <source>
        <dbReference type="EMBL" id="MBB4963805.1"/>
    </source>
</evidence>
<dbReference type="AlphaFoldDB" id="A0A7W7SZQ4"/>
<feature type="transmembrane region" description="Helical" evidence="1">
    <location>
        <begin position="34"/>
        <end position="51"/>
    </location>
</feature>
<protein>
    <submittedName>
        <fullName evidence="2">Uncharacterized protein</fullName>
    </submittedName>
</protein>
<accession>A0A7W7SZQ4</accession>